<comment type="caution">
    <text evidence="2">The sequence shown here is derived from an EMBL/GenBank/DDBJ whole genome shotgun (WGS) entry which is preliminary data.</text>
</comment>
<protein>
    <submittedName>
        <fullName evidence="2">Uncharacterized protein</fullName>
    </submittedName>
</protein>
<feature type="region of interest" description="Disordered" evidence="1">
    <location>
        <begin position="53"/>
        <end position="95"/>
    </location>
</feature>
<proteinExistence type="predicted"/>
<dbReference type="Proteomes" id="UP000198287">
    <property type="component" value="Unassembled WGS sequence"/>
</dbReference>
<evidence type="ECO:0000313" key="3">
    <source>
        <dbReference type="Proteomes" id="UP000198287"/>
    </source>
</evidence>
<evidence type="ECO:0000313" key="2">
    <source>
        <dbReference type="EMBL" id="OXA57967.1"/>
    </source>
</evidence>
<organism evidence="2 3">
    <name type="scientific">Folsomia candida</name>
    <name type="common">Springtail</name>
    <dbReference type="NCBI Taxonomy" id="158441"/>
    <lineage>
        <taxon>Eukaryota</taxon>
        <taxon>Metazoa</taxon>
        <taxon>Ecdysozoa</taxon>
        <taxon>Arthropoda</taxon>
        <taxon>Hexapoda</taxon>
        <taxon>Collembola</taxon>
        <taxon>Entomobryomorpha</taxon>
        <taxon>Isotomoidea</taxon>
        <taxon>Isotomidae</taxon>
        <taxon>Proisotominae</taxon>
        <taxon>Folsomia</taxon>
    </lineage>
</organism>
<feature type="compositionally biased region" description="Polar residues" evidence="1">
    <location>
        <begin position="249"/>
        <end position="258"/>
    </location>
</feature>
<sequence length="533" mass="59210">MSQNTEGKWVMKNRLDNLEQKLAHVHGFLLKLFGNNFEEYLSRSQCPISAREAPLLTKPNSSQHQNLNKPPRKNRRQIPFSSEPVPEGGFTINGETTVIPLSDDISLNNEGIHHSLDPLFNPFLESESGDKQENDPIAIASVDDSINNTTQDIQISVDELPSQENDNDTLANRLRSEESVETSNEVKQEEDFGVGEYDPDRLYFFDDGVDQGQFSRYFDEAEEAEPFQLSSPSVTCTPVAASGELASVSFSTTPTGDISQIKIEDDNSNDNGRRPKRAAASYPSTPKTRSQRIRKTGNDNNDEDSDFKLESGEDEGSSSSSSSDSDPDWQKKSTTSAKHQATNAMDKMKLVRRGRPSKFSPYNRPASTGTTPTTSGNKFPILIPLPPHVNSGQISRTRNISGIILPTKVPIYNSIEMLPKVINGVYFRLVSLATDKSNKNIMQVKAKCGICATTQEKPVIVIGYGKSSRNFIDHLETFHRAHYEHYKTNSQNIDMYTSKLRKVISKNSAQKGPNGEAILISKCIRKLTSLNPS</sequence>
<dbReference type="EMBL" id="LNIX01000003">
    <property type="protein sequence ID" value="OXA57967.1"/>
    <property type="molecule type" value="Genomic_DNA"/>
</dbReference>
<evidence type="ECO:0000256" key="1">
    <source>
        <dbReference type="SAM" id="MobiDB-lite"/>
    </source>
</evidence>
<name>A0A226ELF3_FOLCA</name>
<feature type="compositionally biased region" description="Polar residues" evidence="1">
    <location>
        <begin position="332"/>
        <end position="343"/>
    </location>
</feature>
<keyword evidence="3" id="KW-1185">Reference proteome</keyword>
<feature type="compositionally biased region" description="Low complexity" evidence="1">
    <location>
        <begin position="365"/>
        <end position="376"/>
    </location>
</feature>
<feature type="compositionally biased region" description="Polar residues" evidence="1">
    <location>
        <begin position="58"/>
        <end position="68"/>
    </location>
</feature>
<reference evidence="2 3" key="1">
    <citation type="submission" date="2015-12" db="EMBL/GenBank/DDBJ databases">
        <title>The genome of Folsomia candida.</title>
        <authorList>
            <person name="Faddeeva A."/>
            <person name="Derks M.F."/>
            <person name="Anvar Y."/>
            <person name="Smit S."/>
            <person name="Van Straalen N."/>
            <person name="Roelofs D."/>
        </authorList>
    </citation>
    <scope>NUCLEOTIDE SEQUENCE [LARGE SCALE GENOMIC DNA]</scope>
    <source>
        <strain evidence="2 3">VU population</strain>
        <tissue evidence="2">Whole body</tissue>
    </source>
</reference>
<accession>A0A226ELF3</accession>
<gene>
    <name evidence="2" type="ORF">Fcan01_06656</name>
</gene>
<feature type="region of interest" description="Disordered" evidence="1">
    <location>
        <begin position="249"/>
        <end position="378"/>
    </location>
</feature>
<dbReference type="AlphaFoldDB" id="A0A226ELF3"/>